<evidence type="ECO:0000313" key="2">
    <source>
        <dbReference type="EMBL" id="CCG25998.1"/>
    </source>
</evidence>
<dbReference type="KEGG" id="cot:CORT_0C06250"/>
<dbReference type="RefSeq" id="XP_003868902.1">
    <property type="nucleotide sequence ID" value="XM_003868854.1"/>
</dbReference>
<proteinExistence type="predicted"/>
<dbReference type="HOGENOM" id="CLU_735649_0_0_1"/>
<dbReference type="AlphaFoldDB" id="H8X446"/>
<organism evidence="2 3">
    <name type="scientific">Candida orthopsilosis (strain 90-125)</name>
    <name type="common">Yeast</name>
    <dbReference type="NCBI Taxonomy" id="1136231"/>
    <lineage>
        <taxon>Eukaryota</taxon>
        <taxon>Fungi</taxon>
        <taxon>Dikarya</taxon>
        <taxon>Ascomycota</taxon>
        <taxon>Saccharomycotina</taxon>
        <taxon>Pichiomycetes</taxon>
        <taxon>Debaryomycetaceae</taxon>
        <taxon>Candida/Lodderomyces clade</taxon>
        <taxon>Candida</taxon>
    </lineage>
</organism>
<accession>H8X446</accession>
<feature type="region of interest" description="Disordered" evidence="1">
    <location>
        <begin position="102"/>
        <end position="142"/>
    </location>
</feature>
<gene>
    <name evidence="2" type="ORF">CORT_0C06250</name>
</gene>
<sequence>MISQLCNQIVYKQEQHQMIQTKASSTQPADTAQNGSQNGVTKKSTWSFKQKQTRPISIPEPKPFKSQENQGSVEDKSSRWRSWLHKSTGEIVQPLVSASLGKTPENLTNEAKPSAELKSKHWCKKGPHKSPKPPNTLASTESESYEILSTESIDIFGGNVLTIVKSLEEDDSRPIVFGNYSGEPVYQRNIEEPAIFNSQLVRFNQFDHFEEATYHSWNIWKVGHDGTKEMGDSIECKMDFVDFFKKFTYQKVYIMRSILVPNHNSFKNGYLVKLKLLSEKESKGDMGLQVFMKCCRNSISNNVPNNAIKINVCGFTYIRKGSLTQVTLWIHPIMNMSFDISNQVKLLIKSLNLETNINKTTLVDVNNGSKTEITDS</sequence>
<feature type="compositionally biased region" description="Basic residues" evidence="1">
    <location>
        <begin position="120"/>
        <end position="131"/>
    </location>
</feature>
<keyword evidence="3" id="KW-1185">Reference proteome</keyword>
<name>H8X446_CANO9</name>
<reference evidence="2 3" key="1">
    <citation type="journal article" date="2012" name="PLoS ONE">
        <title>Sequence and analysis of the genome of the pathogenic yeast Candida orthopsilosis.</title>
        <authorList>
            <person name="Riccombeni A."/>
            <person name="Vidanes G."/>
            <person name="Proux-Wera E."/>
            <person name="Wolfe K.H."/>
            <person name="Butler G."/>
        </authorList>
    </citation>
    <scope>NUCLEOTIDE SEQUENCE [LARGE SCALE GENOMIC DNA]</scope>
    <source>
        <strain evidence="2 3">Co 90-125</strain>
    </source>
</reference>
<dbReference type="OrthoDB" id="4026067at2759"/>
<dbReference type="eggNOG" id="ENOG502RQIJ">
    <property type="taxonomic scope" value="Eukaryota"/>
</dbReference>
<evidence type="ECO:0000313" key="3">
    <source>
        <dbReference type="Proteomes" id="UP000005018"/>
    </source>
</evidence>
<dbReference type="GeneID" id="14539219"/>
<dbReference type="EMBL" id="HE681721">
    <property type="protein sequence ID" value="CCG25998.1"/>
    <property type="molecule type" value="Genomic_DNA"/>
</dbReference>
<evidence type="ECO:0000256" key="1">
    <source>
        <dbReference type="SAM" id="MobiDB-lite"/>
    </source>
</evidence>
<feature type="compositionally biased region" description="Polar residues" evidence="1">
    <location>
        <begin position="21"/>
        <end position="55"/>
    </location>
</feature>
<dbReference type="Proteomes" id="UP000005018">
    <property type="component" value="Chromosome 3"/>
</dbReference>
<protein>
    <submittedName>
        <fullName evidence="2">Uncharacterized protein</fullName>
    </submittedName>
</protein>
<feature type="region of interest" description="Disordered" evidence="1">
    <location>
        <begin position="21"/>
        <end position="80"/>
    </location>
</feature>